<dbReference type="Proteomes" id="UP001501444">
    <property type="component" value="Unassembled WGS sequence"/>
</dbReference>
<organism evidence="1 2">
    <name type="scientific">Dactylosporangium salmoneum</name>
    <dbReference type="NCBI Taxonomy" id="53361"/>
    <lineage>
        <taxon>Bacteria</taxon>
        <taxon>Bacillati</taxon>
        <taxon>Actinomycetota</taxon>
        <taxon>Actinomycetes</taxon>
        <taxon>Micromonosporales</taxon>
        <taxon>Micromonosporaceae</taxon>
        <taxon>Dactylosporangium</taxon>
    </lineage>
</organism>
<sequence length="465" mass="49513">MGEIAAVAAAGTDWAGRTGRRADEANAAAGRLVRLMDAWFATRRQDRRFDRFGVHFDFLEPALAGATERLRAEIGEPDDDRPGTVYDRCRAVEQGLAVVHRLFAWYAEKYDQRCNDRLTSVLGAADELVRSCWVEPFRRAGVPCPTGPLTFVAPQWGACATVRDAVPRPLRRDAPDLVGDLVRTLPIPVISLPETVTGQGWWLALAAHEVGHHVAGDLGRDGDESLEDRAADALADALGHHDPARGALWPTWAAELFADAFAAVAVAEAGAWATHELEYTAPTAFFATPDGGAYPPPAIRLAVAGETVRRLGTGTWPPGAEDVRQWLRYAALPGIAEDDVAAHLTLAAPAAEALLDLPVGGRRLADLFDNRAGWFAPRGRVADWTVELRGPDPHLHPIGGAEAARLTVLAGVRAYRAGASDGLHERLVAAMAKAGPPGTLAPGGAVGMHPADAAGLIVRALKEAR</sequence>
<comment type="caution">
    <text evidence="1">The sequence shown here is derived from an EMBL/GenBank/DDBJ whole genome shotgun (WGS) entry which is preliminary data.</text>
</comment>
<name>A0ABP5SKV5_9ACTN</name>
<dbReference type="RefSeq" id="WP_344611312.1">
    <property type="nucleotide sequence ID" value="NZ_BAAARV010000012.1"/>
</dbReference>
<proteinExistence type="predicted"/>
<protein>
    <submittedName>
        <fullName evidence="1">Uncharacterized protein</fullName>
    </submittedName>
</protein>
<keyword evidence="2" id="KW-1185">Reference proteome</keyword>
<dbReference type="EMBL" id="BAAARV010000012">
    <property type="protein sequence ID" value="GAA2333633.1"/>
    <property type="molecule type" value="Genomic_DNA"/>
</dbReference>
<evidence type="ECO:0000313" key="2">
    <source>
        <dbReference type="Proteomes" id="UP001501444"/>
    </source>
</evidence>
<accession>A0ABP5SKV5</accession>
<reference evidence="2" key="1">
    <citation type="journal article" date="2019" name="Int. J. Syst. Evol. Microbiol.">
        <title>The Global Catalogue of Microorganisms (GCM) 10K type strain sequencing project: providing services to taxonomists for standard genome sequencing and annotation.</title>
        <authorList>
            <consortium name="The Broad Institute Genomics Platform"/>
            <consortium name="The Broad Institute Genome Sequencing Center for Infectious Disease"/>
            <person name="Wu L."/>
            <person name="Ma J."/>
        </authorList>
    </citation>
    <scope>NUCLEOTIDE SEQUENCE [LARGE SCALE GENOMIC DNA]</scope>
    <source>
        <strain evidence="2">JCM 3272</strain>
    </source>
</reference>
<evidence type="ECO:0000313" key="1">
    <source>
        <dbReference type="EMBL" id="GAA2333633.1"/>
    </source>
</evidence>
<gene>
    <name evidence="1" type="ORF">GCM10010170_012950</name>
</gene>